<dbReference type="Pfam" id="PF06527">
    <property type="entry name" value="TniQ"/>
    <property type="match status" value="1"/>
</dbReference>
<dbReference type="RefSeq" id="WP_014236022.1">
    <property type="nucleotide sequence ID" value="NC_016616.1"/>
</dbReference>
<dbReference type="Proteomes" id="UP000005633">
    <property type="component" value="Chromosome"/>
</dbReference>
<dbReference type="EMBL" id="CP003153">
    <property type="protein sequence ID" value="AEV25321.1"/>
    <property type="molecule type" value="Genomic_DNA"/>
</dbReference>
<evidence type="ECO:0000313" key="2">
    <source>
        <dbReference type="EMBL" id="AEV25321.1"/>
    </source>
</evidence>
<protein>
    <recommendedName>
        <fullName evidence="1">TniQ domain-containing protein</fullName>
    </recommendedName>
</protein>
<accession>G8QIV3</accession>
<dbReference type="KEGG" id="dsu:Dsui_0915"/>
<dbReference type="InterPro" id="IPR009492">
    <property type="entry name" value="TniQ"/>
</dbReference>
<proteinExistence type="predicted"/>
<gene>
    <name evidence="2" type="ordered locus">Dsui_0915</name>
</gene>
<reference evidence="2 3" key="1">
    <citation type="journal article" date="2012" name="J. Bacteriol.">
        <title>Complete genome sequence of the anaerobic perchlorate-reducing bacterium Azospira suillum strain PS.</title>
        <authorList>
            <person name="Byrne-Bailey K.G."/>
            <person name="Coates J.D."/>
        </authorList>
    </citation>
    <scope>NUCLEOTIDE SEQUENCE [LARGE SCALE GENOMIC DNA]</scope>
    <source>
        <strain evidence="3">ATCC BAA-33 / DSM 13638 / PS</strain>
    </source>
</reference>
<name>G8QIV3_AZOOP</name>
<feature type="domain" description="TniQ" evidence="1">
    <location>
        <begin position="8"/>
        <end position="149"/>
    </location>
</feature>
<sequence>MAYGKVWPAHPKPLPDELLSSWIIRVAQANAIKLQTLSWMLFGNERSPWNRDIDRSAPPWLLKELALHTGTNYWDVFHTTLVTYRQRLYSRRRLSGQLPWISTIHTYGMQRRGHGQLLCPQCLATDQIPYFRKQWRLALFTYCPNHQVKMVDSCPNCGASVMHYRGDFGRTIQEAKPMHLCHRCGYDYAGMAAEKAEFCSEGIHQLFDDMVISLSGPMGQAEKFDIGFFSVLHQLCSILVSLSNRGRLEQFICRRLGTQFEPRPRVRLPIEGYALDDRHHLIQYGLWLMGSLAARLGEAWTSKAVRYNYLLKDFEEAPADYRHLVTRFSNWRNLDPMN</sequence>
<dbReference type="eggNOG" id="ENOG50309MK">
    <property type="taxonomic scope" value="Bacteria"/>
</dbReference>
<evidence type="ECO:0000313" key="3">
    <source>
        <dbReference type="Proteomes" id="UP000005633"/>
    </source>
</evidence>
<evidence type="ECO:0000259" key="1">
    <source>
        <dbReference type="Pfam" id="PF06527"/>
    </source>
</evidence>
<dbReference type="OrthoDB" id="9036115at2"/>
<organism evidence="2 3">
    <name type="scientific">Azospira oryzae (strain ATCC BAA-33 / DSM 13638 / PS)</name>
    <name type="common">Dechlorosoma suillum</name>
    <dbReference type="NCBI Taxonomy" id="640081"/>
    <lineage>
        <taxon>Bacteria</taxon>
        <taxon>Pseudomonadati</taxon>
        <taxon>Pseudomonadota</taxon>
        <taxon>Betaproteobacteria</taxon>
        <taxon>Rhodocyclales</taxon>
        <taxon>Rhodocyclaceae</taxon>
        <taxon>Azospira</taxon>
    </lineage>
</organism>
<dbReference type="STRING" id="640081.Dsui_0915"/>
<dbReference type="HOGENOM" id="CLU_059693_0_0_4"/>
<dbReference type="AlphaFoldDB" id="G8QIV3"/>